<gene>
    <name evidence="2" type="ORF">RhiirC2_715730</name>
</gene>
<evidence type="ECO:0000313" key="3">
    <source>
        <dbReference type="Proteomes" id="UP000233469"/>
    </source>
</evidence>
<dbReference type="VEuPathDB" id="FungiDB:FUN_002997"/>
<evidence type="ECO:0000313" key="2">
    <source>
        <dbReference type="EMBL" id="PKK65221.1"/>
    </source>
</evidence>
<sequence>MDVYPVNIMNVYPVDIMNVYPVETNPINVNEVVNDLQNMEDVEYISADKENNNEELISTYTCLLLYIQFTYKLTASIFTAVASEDVPEDIKFDMWEEVDSYFDEYGVRNGFAIIKYRMERNSKGQVHKRTLICEFGGKYKSKKKDEAKLKGTQRNTKTKKL</sequence>
<dbReference type="VEuPathDB" id="FungiDB:RhiirFUN_004487"/>
<feature type="non-terminal residue" evidence="2">
    <location>
        <position position="161"/>
    </location>
</feature>
<accession>A0A2N1MUA3</accession>
<dbReference type="AlphaFoldDB" id="A0A2N1MUA3"/>
<evidence type="ECO:0008006" key="4">
    <source>
        <dbReference type="Google" id="ProtNLM"/>
    </source>
</evidence>
<comment type="caution">
    <text evidence="2">The sequence shown here is derived from an EMBL/GenBank/DDBJ whole genome shotgun (WGS) entry which is preliminary data.</text>
</comment>
<evidence type="ECO:0000256" key="1">
    <source>
        <dbReference type="SAM" id="MobiDB-lite"/>
    </source>
</evidence>
<dbReference type="EMBL" id="LLXL01001307">
    <property type="protein sequence ID" value="PKK65221.1"/>
    <property type="molecule type" value="Genomic_DNA"/>
</dbReference>
<reference evidence="2 3" key="1">
    <citation type="submission" date="2016-04" db="EMBL/GenBank/DDBJ databases">
        <title>Genome analyses suggest a sexual origin of heterokaryosis in a supposedly ancient asexual fungus.</title>
        <authorList>
            <person name="Ropars J."/>
            <person name="Sedzielewska K."/>
            <person name="Noel J."/>
            <person name="Charron P."/>
            <person name="Farinelli L."/>
            <person name="Marton T."/>
            <person name="Kruger M."/>
            <person name="Pelin A."/>
            <person name="Brachmann A."/>
            <person name="Corradi N."/>
        </authorList>
    </citation>
    <scope>NUCLEOTIDE SEQUENCE [LARGE SCALE GENOMIC DNA]</scope>
    <source>
        <strain evidence="2 3">C2</strain>
    </source>
</reference>
<reference evidence="2 3" key="2">
    <citation type="submission" date="2017-10" db="EMBL/GenBank/DDBJ databases">
        <title>Extensive intraspecific genome diversity in a model arbuscular mycorrhizal fungus.</title>
        <authorList>
            <person name="Chen E.C.H."/>
            <person name="Morin E."/>
            <person name="Baudet D."/>
            <person name="Noel J."/>
            <person name="Ndikumana S."/>
            <person name="Charron P."/>
            <person name="St-Onge C."/>
            <person name="Giorgi J."/>
            <person name="Grigoriev I.V."/>
            <person name="Roux C."/>
            <person name="Martin F.M."/>
            <person name="Corradi N."/>
        </authorList>
    </citation>
    <scope>NUCLEOTIDE SEQUENCE [LARGE SCALE GENOMIC DNA]</scope>
    <source>
        <strain evidence="2 3">C2</strain>
    </source>
</reference>
<organism evidence="2 3">
    <name type="scientific">Rhizophagus irregularis</name>
    <dbReference type="NCBI Taxonomy" id="588596"/>
    <lineage>
        <taxon>Eukaryota</taxon>
        <taxon>Fungi</taxon>
        <taxon>Fungi incertae sedis</taxon>
        <taxon>Mucoromycota</taxon>
        <taxon>Glomeromycotina</taxon>
        <taxon>Glomeromycetes</taxon>
        <taxon>Glomerales</taxon>
        <taxon>Glomeraceae</taxon>
        <taxon>Rhizophagus</taxon>
    </lineage>
</organism>
<dbReference type="Proteomes" id="UP000233469">
    <property type="component" value="Unassembled WGS sequence"/>
</dbReference>
<dbReference type="VEuPathDB" id="FungiDB:RhiirA1_466912"/>
<protein>
    <recommendedName>
        <fullName evidence="4">FAR1 domain-containing protein</fullName>
    </recommendedName>
</protein>
<feature type="region of interest" description="Disordered" evidence="1">
    <location>
        <begin position="141"/>
        <end position="161"/>
    </location>
</feature>
<name>A0A2N1MUA3_9GLOM</name>
<proteinExistence type="predicted"/>